<dbReference type="KEGG" id="mbai:MB901379_04117"/>
<proteinExistence type="predicted"/>
<dbReference type="EMBL" id="LR130759">
    <property type="protein sequence ID" value="VDM90515.1"/>
    <property type="molecule type" value="Genomic_DNA"/>
</dbReference>
<protein>
    <submittedName>
        <fullName evidence="1">Uncharacterized protein</fullName>
    </submittedName>
</protein>
<name>A0A3S4CYW7_9MYCO</name>
<evidence type="ECO:0000313" key="1">
    <source>
        <dbReference type="EMBL" id="VDM90515.1"/>
    </source>
</evidence>
<organism evidence="1 2">
    <name type="scientific">Mycobacterium basiliense</name>
    <dbReference type="NCBI Taxonomy" id="2094119"/>
    <lineage>
        <taxon>Bacteria</taxon>
        <taxon>Bacillati</taxon>
        <taxon>Actinomycetota</taxon>
        <taxon>Actinomycetes</taxon>
        <taxon>Mycobacteriales</taxon>
        <taxon>Mycobacteriaceae</taxon>
        <taxon>Mycobacterium</taxon>
    </lineage>
</organism>
<accession>A0A3S4CYW7</accession>
<reference evidence="2" key="1">
    <citation type="submission" date="2018-02" db="EMBL/GenBank/DDBJ databases">
        <authorList>
            <person name="Seth-Smith MB H."/>
            <person name="Seth-Smith H."/>
        </authorList>
    </citation>
    <scope>NUCLEOTIDE SEQUENCE [LARGE SCALE GENOMIC DNA]</scope>
</reference>
<sequence>MVAAVHGESMRSAERSMLFDARISLVCSVFCIHDTGSPLTYGE</sequence>
<gene>
    <name evidence="1" type="ORF">MB901379_04117</name>
</gene>
<dbReference type="AlphaFoldDB" id="A0A3S4CYW7"/>
<evidence type="ECO:0000313" key="2">
    <source>
        <dbReference type="Proteomes" id="UP000269998"/>
    </source>
</evidence>
<keyword evidence="2" id="KW-1185">Reference proteome</keyword>
<dbReference type="Proteomes" id="UP000269998">
    <property type="component" value="Chromosome"/>
</dbReference>